<keyword evidence="3" id="KW-1185">Reference proteome</keyword>
<name>A0AAV4DV91_9GAST</name>
<feature type="compositionally biased region" description="Low complexity" evidence="1">
    <location>
        <begin position="307"/>
        <end position="324"/>
    </location>
</feature>
<feature type="region of interest" description="Disordered" evidence="1">
    <location>
        <begin position="247"/>
        <end position="377"/>
    </location>
</feature>
<dbReference type="EMBL" id="BLXT01008384">
    <property type="protein sequence ID" value="GFO48298.1"/>
    <property type="molecule type" value="Genomic_DNA"/>
</dbReference>
<organism evidence="2 3">
    <name type="scientific">Plakobranchus ocellatus</name>
    <dbReference type="NCBI Taxonomy" id="259542"/>
    <lineage>
        <taxon>Eukaryota</taxon>
        <taxon>Metazoa</taxon>
        <taxon>Spiralia</taxon>
        <taxon>Lophotrochozoa</taxon>
        <taxon>Mollusca</taxon>
        <taxon>Gastropoda</taxon>
        <taxon>Heterobranchia</taxon>
        <taxon>Euthyneura</taxon>
        <taxon>Panpulmonata</taxon>
        <taxon>Sacoglossa</taxon>
        <taxon>Placobranchoidea</taxon>
        <taxon>Plakobranchidae</taxon>
        <taxon>Plakobranchus</taxon>
    </lineage>
</organism>
<dbReference type="Pfam" id="PF15667">
    <property type="entry name" value="CMIP6"/>
    <property type="match status" value="1"/>
</dbReference>
<dbReference type="AlphaFoldDB" id="A0AAV4DV91"/>
<sequence length="377" mass="42395">MTLFMPPIQRKKKVEEKYNPDTFQVMSEDAVSDHPKYKPLPYRASFEPRTPTPKAPRAEKVPCPEQLPLDSLRPLKSTRVLPQSLLDYRAHRPQAKACGFLDRNVRLLNEPICNVYTKPVQHEESKWWPSRANSGSLVVPPYAEDTHYRVDFNCRHGERPEGSGRHTAHINREPALGSIPVNYLRERDGSQRFYKEGLSYEHMYNSRADRNYPIRGKRHGAFVWSRMDPLSQQKFIEYHLRLNEEERRAQNAGQEGPLTLQQKTGSAPVIRSTNHKQSPEDSHPPSCQPLSPLRRRQSTEKSVGSLSPKSAVAPATKPAADASTGGAVQQSEEPVTAPIPPQATIPSENGTDNLANSKQSTAVLQGQSAENSDKTEE</sequence>
<reference evidence="2 3" key="1">
    <citation type="journal article" date="2021" name="Elife">
        <title>Chloroplast acquisition without the gene transfer in kleptoplastic sea slugs, Plakobranchus ocellatus.</title>
        <authorList>
            <person name="Maeda T."/>
            <person name="Takahashi S."/>
            <person name="Yoshida T."/>
            <person name="Shimamura S."/>
            <person name="Takaki Y."/>
            <person name="Nagai Y."/>
            <person name="Toyoda A."/>
            <person name="Suzuki Y."/>
            <person name="Arimoto A."/>
            <person name="Ishii H."/>
            <person name="Satoh N."/>
            <person name="Nishiyama T."/>
            <person name="Hasebe M."/>
            <person name="Maruyama T."/>
            <person name="Minagawa J."/>
            <person name="Obokata J."/>
            <person name="Shigenobu S."/>
        </authorList>
    </citation>
    <scope>NUCLEOTIDE SEQUENCE [LARGE SCALE GENOMIC DNA]</scope>
</reference>
<evidence type="ECO:0000313" key="2">
    <source>
        <dbReference type="EMBL" id="GFO48298.1"/>
    </source>
</evidence>
<gene>
    <name evidence="2" type="ORF">PoB_007480300</name>
</gene>
<feature type="compositionally biased region" description="Polar residues" evidence="1">
    <location>
        <begin position="259"/>
        <end position="276"/>
    </location>
</feature>
<comment type="caution">
    <text evidence="2">The sequence shown here is derived from an EMBL/GenBank/DDBJ whole genome shotgun (WGS) entry which is preliminary data.</text>
</comment>
<evidence type="ECO:0000313" key="3">
    <source>
        <dbReference type="Proteomes" id="UP000735302"/>
    </source>
</evidence>
<protein>
    <submittedName>
        <fullName evidence="2">Chromosome 2 open reading frame 73</fullName>
    </submittedName>
</protein>
<dbReference type="Proteomes" id="UP000735302">
    <property type="component" value="Unassembled WGS sequence"/>
</dbReference>
<dbReference type="InterPro" id="IPR031365">
    <property type="entry name" value="CMIP6"/>
</dbReference>
<dbReference type="PANTHER" id="PTHR35087">
    <property type="entry name" value="SIMILAR TO HYPOTHETICAL PROTEIN FLJ40298"/>
    <property type="match status" value="1"/>
</dbReference>
<proteinExistence type="predicted"/>
<evidence type="ECO:0000256" key="1">
    <source>
        <dbReference type="SAM" id="MobiDB-lite"/>
    </source>
</evidence>
<feature type="region of interest" description="Disordered" evidence="1">
    <location>
        <begin position="26"/>
        <end position="68"/>
    </location>
</feature>
<accession>A0AAV4DV91</accession>
<dbReference type="PANTHER" id="PTHR35087:SF1">
    <property type="entry name" value="RIKEN CDNA 4930505A04 GENE"/>
    <property type="match status" value="1"/>
</dbReference>
<feature type="compositionally biased region" description="Polar residues" evidence="1">
    <location>
        <begin position="344"/>
        <end position="370"/>
    </location>
</feature>